<proteinExistence type="predicted"/>
<dbReference type="Proteomes" id="UP000032142">
    <property type="component" value="Unassembled WGS sequence"/>
</dbReference>
<accession>A0A0B0Q1I7</accession>
<protein>
    <submittedName>
        <fullName evidence="1">Uncharacterized protein</fullName>
    </submittedName>
</protein>
<evidence type="ECO:0000313" key="1">
    <source>
        <dbReference type="EMBL" id="KHG30699.1"/>
    </source>
</evidence>
<dbReference type="AlphaFoldDB" id="A0A0B0Q1I7"/>
<evidence type="ECO:0000313" key="2">
    <source>
        <dbReference type="Proteomes" id="UP000032142"/>
    </source>
</evidence>
<reference evidence="2" key="1">
    <citation type="submission" date="2014-09" db="EMBL/GenBank/DDBJ databases">
        <authorList>
            <person name="Mudge J."/>
            <person name="Ramaraj T."/>
            <person name="Lindquist I.E."/>
            <person name="Bharti A.K."/>
            <person name="Sundararajan A."/>
            <person name="Cameron C.T."/>
            <person name="Woodward J.E."/>
            <person name="May G.D."/>
            <person name="Brubaker C."/>
            <person name="Broadhvest J."/>
            <person name="Wilkins T.A."/>
        </authorList>
    </citation>
    <scope>NUCLEOTIDE SEQUENCE</scope>
    <source>
        <strain evidence="2">cv. AKA8401</strain>
    </source>
</reference>
<name>A0A0B0Q1I7_GOSAR</name>
<dbReference type="EMBL" id="KN459439">
    <property type="protein sequence ID" value="KHG30699.1"/>
    <property type="molecule type" value="Genomic_DNA"/>
</dbReference>
<sequence>MPVCLALVPFEAATHTRVLGRVPNREYTNL</sequence>
<gene>
    <name evidence="1" type="ORF">F383_14097</name>
</gene>
<keyword evidence="2" id="KW-1185">Reference proteome</keyword>
<organism evidence="1 2">
    <name type="scientific">Gossypium arboreum</name>
    <name type="common">Tree cotton</name>
    <name type="synonym">Gossypium nanking</name>
    <dbReference type="NCBI Taxonomy" id="29729"/>
    <lineage>
        <taxon>Eukaryota</taxon>
        <taxon>Viridiplantae</taxon>
        <taxon>Streptophyta</taxon>
        <taxon>Embryophyta</taxon>
        <taxon>Tracheophyta</taxon>
        <taxon>Spermatophyta</taxon>
        <taxon>Magnoliopsida</taxon>
        <taxon>eudicotyledons</taxon>
        <taxon>Gunneridae</taxon>
        <taxon>Pentapetalae</taxon>
        <taxon>rosids</taxon>
        <taxon>malvids</taxon>
        <taxon>Malvales</taxon>
        <taxon>Malvaceae</taxon>
        <taxon>Malvoideae</taxon>
        <taxon>Gossypium</taxon>
    </lineage>
</organism>